<dbReference type="Proteomes" id="UP001230328">
    <property type="component" value="Unassembled WGS sequence"/>
</dbReference>
<accession>A0ABU0SNG2</accession>
<evidence type="ECO:0008006" key="4">
    <source>
        <dbReference type="Google" id="ProtNLM"/>
    </source>
</evidence>
<comment type="caution">
    <text evidence="2">The sequence shown here is derived from an EMBL/GenBank/DDBJ whole genome shotgun (WGS) entry which is preliminary data.</text>
</comment>
<evidence type="ECO:0000313" key="2">
    <source>
        <dbReference type="EMBL" id="MDQ1025083.1"/>
    </source>
</evidence>
<proteinExistence type="predicted"/>
<feature type="compositionally biased region" description="Low complexity" evidence="1">
    <location>
        <begin position="73"/>
        <end position="86"/>
    </location>
</feature>
<feature type="region of interest" description="Disordered" evidence="1">
    <location>
        <begin position="107"/>
        <end position="169"/>
    </location>
</feature>
<feature type="region of interest" description="Disordered" evidence="1">
    <location>
        <begin position="66"/>
        <end position="95"/>
    </location>
</feature>
<reference evidence="2 3" key="1">
    <citation type="submission" date="2023-07" db="EMBL/GenBank/DDBJ databases">
        <title>Comparative genomics of wheat-associated soil bacteria to identify genetic determinants of phenazine resistance.</title>
        <authorList>
            <person name="Mouncey N."/>
        </authorList>
    </citation>
    <scope>NUCLEOTIDE SEQUENCE [LARGE SCALE GENOMIC DNA]</scope>
    <source>
        <strain evidence="2 3">V2I4</strain>
    </source>
</reference>
<feature type="compositionally biased region" description="Polar residues" evidence="1">
    <location>
        <begin position="107"/>
        <end position="116"/>
    </location>
</feature>
<evidence type="ECO:0000313" key="3">
    <source>
        <dbReference type="Proteomes" id="UP001230328"/>
    </source>
</evidence>
<gene>
    <name evidence="2" type="ORF">QF035_002665</name>
</gene>
<evidence type="ECO:0000256" key="1">
    <source>
        <dbReference type="SAM" id="MobiDB-lite"/>
    </source>
</evidence>
<sequence length="205" mass="22370">MKRNLADRTSLSRWSLPVLLGMRLLVRAGRRLLGAADLAWRRTVPALPRCSLPRLVAAAAKGELPPWRPHAATRPTRSCTTRSPETATTVSRRRQVSAVRTYAGFGTNAQVPQNGTEADPAHAPVERDDTRPARHPCRWSRSAPLSTAEDLDAEHPAHSRGSHRRCPEVPCRENGLSLHVRMAPGPIAVADRLEAIMAGRASAVN</sequence>
<keyword evidence="3" id="KW-1185">Reference proteome</keyword>
<dbReference type="EMBL" id="JAUSZI010000002">
    <property type="protein sequence ID" value="MDQ1025083.1"/>
    <property type="molecule type" value="Genomic_DNA"/>
</dbReference>
<organism evidence="2 3">
    <name type="scientific">Streptomyces umbrinus</name>
    <dbReference type="NCBI Taxonomy" id="67370"/>
    <lineage>
        <taxon>Bacteria</taxon>
        <taxon>Bacillati</taxon>
        <taxon>Actinomycetota</taxon>
        <taxon>Actinomycetes</taxon>
        <taxon>Kitasatosporales</taxon>
        <taxon>Streptomycetaceae</taxon>
        <taxon>Streptomyces</taxon>
        <taxon>Streptomyces phaeochromogenes group</taxon>
    </lineage>
</organism>
<protein>
    <recommendedName>
        <fullName evidence="4">Transposase</fullName>
    </recommendedName>
</protein>
<name>A0ABU0SNG2_9ACTN</name>